<proteinExistence type="predicted"/>
<dbReference type="GO" id="GO:0005886">
    <property type="term" value="C:plasma membrane"/>
    <property type="evidence" value="ECO:0007669"/>
    <property type="project" value="UniProtKB-SubCell"/>
</dbReference>
<dbReference type="GO" id="GO:0031902">
    <property type="term" value="C:late endosome membrane"/>
    <property type="evidence" value="ECO:0007669"/>
    <property type="project" value="TreeGrafter"/>
</dbReference>
<keyword evidence="5" id="KW-0472">Membrane</keyword>
<evidence type="ECO:0000256" key="6">
    <source>
        <dbReference type="ARBA" id="ARBA00023180"/>
    </source>
</evidence>
<evidence type="ECO:0000256" key="5">
    <source>
        <dbReference type="ARBA" id="ARBA00023136"/>
    </source>
</evidence>
<dbReference type="InterPro" id="IPR018134">
    <property type="entry name" value="LAMP_CS"/>
</dbReference>
<dbReference type="Proteomes" id="UP000694388">
    <property type="component" value="Unplaced"/>
</dbReference>
<keyword evidence="8" id="KW-1185">Reference proteome</keyword>
<dbReference type="GO" id="GO:0005765">
    <property type="term" value="C:lysosomal membrane"/>
    <property type="evidence" value="ECO:0007669"/>
    <property type="project" value="TreeGrafter"/>
</dbReference>
<comment type="subcellular location">
    <subcellularLocation>
        <location evidence="1">Cell membrane</location>
        <topology evidence="1">Single-pass type I membrane protein</topology>
    </subcellularLocation>
</comment>
<reference evidence="7" key="2">
    <citation type="submission" date="2025-09" db="UniProtKB">
        <authorList>
            <consortium name="Ensembl"/>
        </authorList>
    </citation>
    <scope>IDENTIFICATION</scope>
</reference>
<dbReference type="PANTHER" id="PTHR11506">
    <property type="entry name" value="LYSOSOME-ASSOCIATED MEMBRANE GLYCOPROTEIN"/>
    <property type="match status" value="1"/>
</dbReference>
<keyword evidence="3" id="KW-0732">Signal</keyword>
<reference evidence="7" key="1">
    <citation type="submission" date="2025-08" db="UniProtKB">
        <authorList>
            <consortium name="Ensembl"/>
        </authorList>
    </citation>
    <scope>IDENTIFICATION</scope>
</reference>
<protein>
    <submittedName>
        <fullName evidence="7">Lysosomal associated membrane protein family member 5</fullName>
    </submittedName>
</protein>
<evidence type="ECO:0000313" key="7">
    <source>
        <dbReference type="Ensembl" id="ENSEBUP00000003210.1"/>
    </source>
</evidence>
<name>A0A8C4NI07_EPTBU</name>
<dbReference type="AlphaFoldDB" id="A0A8C4NI07"/>
<dbReference type="GO" id="GO:0072594">
    <property type="term" value="P:establishment of protein localization to organelle"/>
    <property type="evidence" value="ECO:0007669"/>
    <property type="project" value="TreeGrafter"/>
</dbReference>
<dbReference type="Gene3D" id="2.40.160.110">
    <property type="match status" value="1"/>
</dbReference>
<dbReference type="Ensembl" id="ENSEBUT00000003575.1">
    <property type="protein sequence ID" value="ENSEBUP00000003210.1"/>
    <property type="gene ID" value="ENSEBUG00000002356.1"/>
</dbReference>
<keyword evidence="4" id="KW-1133">Transmembrane helix</keyword>
<evidence type="ECO:0000256" key="2">
    <source>
        <dbReference type="ARBA" id="ARBA00022692"/>
    </source>
</evidence>
<organism evidence="7 8">
    <name type="scientific">Eptatretus burgeri</name>
    <name type="common">Inshore hagfish</name>
    <dbReference type="NCBI Taxonomy" id="7764"/>
    <lineage>
        <taxon>Eukaryota</taxon>
        <taxon>Metazoa</taxon>
        <taxon>Chordata</taxon>
        <taxon>Craniata</taxon>
        <taxon>Vertebrata</taxon>
        <taxon>Cyclostomata</taxon>
        <taxon>Myxini</taxon>
        <taxon>Myxiniformes</taxon>
        <taxon>Myxinidae</taxon>
        <taxon>Eptatretinae</taxon>
        <taxon>Eptatretus</taxon>
    </lineage>
</organism>
<keyword evidence="2" id="KW-0812">Transmembrane</keyword>
<dbReference type="PROSITE" id="PS00310">
    <property type="entry name" value="LAMP_1"/>
    <property type="match status" value="1"/>
</dbReference>
<evidence type="ECO:0000256" key="1">
    <source>
        <dbReference type="ARBA" id="ARBA00004251"/>
    </source>
</evidence>
<evidence type="ECO:0000313" key="8">
    <source>
        <dbReference type="Proteomes" id="UP000694388"/>
    </source>
</evidence>
<evidence type="ECO:0000256" key="4">
    <source>
        <dbReference type="ARBA" id="ARBA00022989"/>
    </source>
</evidence>
<dbReference type="InterPro" id="IPR002000">
    <property type="entry name" value="Lysosome-assoc_membr_glycop"/>
</dbReference>
<dbReference type="PANTHER" id="PTHR11506:SF35">
    <property type="entry name" value="LYSOSOME-ASSOCIATED MEMBRANE GLYCOPROTEIN 5"/>
    <property type="match status" value="1"/>
</dbReference>
<accession>A0A8C4NI07</accession>
<keyword evidence="6" id="KW-0325">Glycoprotein</keyword>
<sequence>MYCKWIDCLYAYTLRVPCTFYVRILGARTYCTVRAPAVAVASGASAGEDAGISLEDNGTTCLMAKFAIKFLIPYDVWASNFVDLVTEEATIAMPKNVKIRGNCAESNTSQKPELVLSWHEESYVLNFQFDTVSTTMHTTAMLFPDITVGRNVEYTMLSIFITNQSSGLAVSTLTKNQIKKYGW</sequence>
<evidence type="ECO:0000256" key="3">
    <source>
        <dbReference type="ARBA" id="ARBA00022729"/>
    </source>
</evidence>
<dbReference type="GeneTree" id="ENSGT00950000182899"/>